<keyword evidence="3 6" id="KW-0812">Transmembrane</keyword>
<evidence type="ECO:0000313" key="9">
    <source>
        <dbReference type="EMBL" id="QDH69026.1"/>
    </source>
</evidence>
<evidence type="ECO:0000259" key="7">
    <source>
        <dbReference type="Pfam" id="PF02687"/>
    </source>
</evidence>
<sequence length="433" mass="48226">MFGYYLRMALHSFGRNRLLTLLMVMAIALGIGACMSTVTILYILSKDPIPTKSSTLFYPQLDAAGMTGYVPGSPPHGQLTRHDAEALLRHEGGRHKALMTSGMVAVKPDNDRLVPSFQEARYTTSDFFALFDIAFLEGGPWSQEQDEERARIAVISKELSDRIFGGGGGLGKTVTVNDTSFRIIGVIEHWRPVPQFYDMYVRDLSHQDHIFIPFHTAMSLQLPRMGTTYCWGSDVEDPTEPNAPCAWIQFWVQLDTRDEVESYRAYLMNYSQQQREAGRFARPVNIRLRDVNEWLEFNQVIPKDVWLQAWVAAGFLLVCLINTAGLLLAKFLRRSPEIGLRRALGASRKSIFVQHLTEAATIGLAGSIPGLALAAFGLWVIRQLPGDHVQVAHLDPVMTAVTVAFALTASVLAGLLPAWWASRARPAIQLKSP</sequence>
<dbReference type="KEGG" id="lyj:FKV23_02095"/>
<dbReference type="OrthoDB" id="8735006at2"/>
<evidence type="ECO:0000256" key="6">
    <source>
        <dbReference type="SAM" id="Phobius"/>
    </source>
</evidence>
<feature type="transmembrane region" description="Helical" evidence="6">
    <location>
        <begin position="21"/>
        <end position="44"/>
    </location>
</feature>
<feature type="domain" description="MacB-like periplasmic core" evidence="8">
    <location>
        <begin position="20"/>
        <end position="264"/>
    </location>
</feature>
<dbReference type="InterPro" id="IPR025857">
    <property type="entry name" value="MacB_PCD"/>
</dbReference>
<gene>
    <name evidence="9" type="ORF">FKV23_02095</name>
</gene>
<dbReference type="PANTHER" id="PTHR30572">
    <property type="entry name" value="MEMBRANE COMPONENT OF TRANSPORTER-RELATED"/>
    <property type="match status" value="1"/>
</dbReference>
<name>A0A514BNR4_9GAMM</name>
<feature type="transmembrane region" description="Helical" evidence="6">
    <location>
        <begin position="305"/>
        <end position="332"/>
    </location>
</feature>
<organism evidence="9 10">
    <name type="scientific">Marilutibacter alkalisoli</name>
    <dbReference type="NCBI Taxonomy" id="2591633"/>
    <lineage>
        <taxon>Bacteria</taxon>
        <taxon>Pseudomonadati</taxon>
        <taxon>Pseudomonadota</taxon>
        <taxon>Gammaproteobacteria</taxon>
        <taxon>Lysobacterales</taxon>
        <taxon>Lysobacteraceae</taxon>
        <taxon>Marilutibacter</taxon>
    </lineage>
</organism>
<evidence type="ECO:0000259" key="8">
    <source>
        <dbReference type="Pfam" id="PF12704"/>
    </source>
</evidence>
<keyword evidence="5 6" id="KW-0472">Membrane</keyword>
<protein>
    <submittedName>
        <fullName evidence="9">FtsX-like permease family protein</fullName>
    </submittedName>
</protein>
<dbReference type="GO" id="GO:0022857">
    <property type="term" value="F:transmembrane transporter activity"/>
    <property type="evidence" value="ECO:0007669"/>
    <property type="project" value="TreeGrafter"/>
</dbReference>
<dbReference type="Pfam" id="PF02687">
    <property type="entry name" value="FtsX"/>
    <property type="match status" value="1"/>
</dbReference>
<dbReference type="InterPro" id="IPR003838">
    <property type="entry name" value="ABC3_permease_C"/>
</dbReference>
<accession>A0A514BNR4</accession>
<dbReference type="GO" id="GO:0005886">
    <property type="term" value="C:plasma membrane"/>
    <property type="evidence" value="ECO:0007669"/>
    <property type="project" value="UniProtKB-SubCell"/>
</dbReference>
<dbReference type="Pfam" id="PF12704">
    <property type="entry name" value="MacB_PCD"/>
    <property type="match status" value="1"/>
</dbReference>
<keyword evidence="10" id="KW-1185">Reference proteome</keyword>
<reference evidence="9 10" key="1">
    <citation type="submission" date="2019-06" db="EMBL/GenBank/DDBJ databases">
        <title>Lysobacter alkalisoli sp. nov. isolated from saline-alkali soil.</title>
        <authorList>
            <person name="Sun J.-Q."/>
            <person name="Xu L."/>
        </authorList>
    </citation>
    <scope>NUCLEOTIDE SEQUENCE [LARGE SCALE GENOMIC DNA]</scope>
    <source>
        <strain evidence="9 10">SJ-36</strain>
    </source>
</reference>
<evidence type="ECO:0000256" key="5">
    <source>
        <dbReference type="ARBA" id="ARBA00023136"/>
    </source>
</evidence>
<keyword evidence="2" id="KW-1003">Cell membrane</keyword>
<evidence type="ECO:0000256" key="3">
    <source>
        <dbReference type="ARBA" id="ARBA00022692"/>
    </source>
</evidence>
<keyword evidence="4 6" id="KW-1133">Transmembrane helix</keyword>
<feature type="domain" description="ABC3 transporter permease C-terminal" evidence="7">
    <location>
        <begin position="312"/>
        <end position="423"/>
    </location>
</feature>
<feature type="transmembrane region" description="Helical" evidence="6">
    <location>
        <begin position="359"/>
        <end position="381"/>
    </location>
</feature>
<comment type="subcellular location">
    <subcellularLocation>
        <location evidence="1">Cell membrane</location>
        <topology evidence="1">Multi-pass membrane protein</topology>
    </subcellularLocation>
</comment>
<evidence type="ECO:0000256" key="1">
    <source>
        <dbReference type="ARBA" id="ARBA00004651"/>
    </source>
</evidence>
<feature type="transmembrane region" description="Helical" evidence="6">
    <location>
        <begin position="401"/>
        <end position="421"/>
    </location>
</feature>
<dbReference type="AlphaFoldDB" id="A0A514BNR4"/>
<dbReference type="EMBL" id="CP041242">
    <property type="protein sequence ID" value="QDH69026.1"/>
    <property type="molecule type" value="Genomic_DNA"/>
</dbReference>
<evidence type="ECO:0000256" key="4">
    <source>
        <dbReference type="ARBA" id="ARBA00022989"/>
    </source>
</evidence>
<proteinExistence type="predicted"/>
<dbReference type="RefSeq" id="WP_141622368.1">
    <property type="nucleotide sequence ID" value="NZ_CP041242.1"/>
</dbReference>
<dbReference type="Proteomes" id="UP000317199">
    <property type="component" value="Chromosome"/>
</dbReference>
<dbReference type="PANTHER" id="PTHR30572:SF18">
    <property type="entry name" value="ABC-TYPE MACROLIDE FAMILY EXPORT SYSTEM PERMEASE COMPONENT 2"/>
    <property type="match status" value="1"/>
</dbReference>
<dbReference type="PROSITE" id="PS51257">
    <property type="entry name" value="PROKAR_LIPOPROTEIN"/>
    <property type="match status" value="1"/>
</dbReference>
<dbReference type="InterPro" id="IPR050250">
    <property type="entry name" value="Macrolide_Exporter_MacB"/>
</dbReference>
<evidence type="ECO:0000256" key="2">
    <source>
        <dbReference type="ARBA" id="ARBA00022475"/>
    </source>
</evidence>
<evidence type="ECO:0000313" key="10">
    <source>
        <dbReference type="Proteomes" id="UP000317199"/>
    </source>
</evidence>